<dbReference type="InterPro" id="IPR050627">
    <property type="entry name" value="Nitroreductase/BluB"/>
</dbReference>
<organism evidence="1 2">
    <name type="scientific">Mycobacterium sherrisii</name>
    <dbReference type="NCBI Taxonomy" id="243061"/>
    <lineage>
        <taxon>Bacteria</taxon>
        <taxon>Bacillati</taxon>
        <taxon>Actinomycetota</taxon>
        <taxon>Actinomycetes</taxon>
        <taxon>Mycobacteriales</taxon>
        <taxon>Mycobacteriaceae</taxon>
        <taxon>Mycobacterium</taxon>
        <taxon>Mycobacterium simiae complex</taxon>
    </lineage>
</organism>
<proteinExistence type="predicted"/>
<dbReference type="InterPro" id="IPR000415">
    <property type="entry name" value="Nitroreductase-like"/>
</dbReference>
<name>A0A1E3SN32_9MYCO</name>
<dbReference type="SUPFAM" id="SSF55469">
    <property type="entry name" value="FMN-dependent nitroreductase-like"/>
    <property type="match status" value="2"/>
</dbReference>
<accession>A0A1E3SN32</accession>
<dbReference type="NCBIfam" id="NF047509">
    <property type="entry name" value="Rv3131_FMN_oxido"/>
    <property type="match status" value="1"/>
</dbReference>
<dbReference type="PANTHER" id="PTHR23026:SF123">
    <property type="entry name" value="NAD(P)H NITROREDUCTASE RV3131-RELATED"/>
    <property type="match status" value="1"/>
</dbReference>
<comment type="caution">
    <text evidence="1">The sequence shown here is derived from an EMBL/GenBank/DDBJ whole genome shotgun (WGS) entry which is preliminary data.</text>
</comment>
<dbReference type="RefSeq" id="WP_069402291.1">
    <property type="nucleotide sequence ID" value="NZ_JACKTB010000083.1"/>
</dbReference>
<evidence type="ECO:0000313" key="2">
    <source>
        <dbReference type="Proteomes" id="UP000094224"/>
    </source>
</evidence>
<dbReference type="Gene3D" id="3.40.109.10">
    <property type="entry name" value="NADH Oxidase"/>
    <property type="match status" value="1"/>
</dbReference>
<dbReference type="Proteomes" id="UP000094224">
    <property type="component" value="Unassembled WGS sequence"/>
</dbReference>
<protein>
    <submittedName>
        <fullName evidence="1">NAD(P)H nitroreductase</fullName>
    </submittedName>
</protein>
<dbReference type="GO" id="GO:0016491">
    <property type="term" value="F:oxidoreductase activity"/>
    <property type="evidence" value="ECO:0007669"/>
    <property type="project" value="InterPro"/>
</dbReference>
<sequence length="326" mass="36287">MTTVATDVLQGAVRLACRAPSYHNSQPWRWVADREGLHLFLDPTRVVQTDPTERQALISCGAALDHLCVATRATGWKADVRRCPDPDNVEHLASITFTEMPAVTEEQRRRADAIVARRTDRLPFGPIPDWANFEAKLRSRIDSTVALLDVINDADRQRLAYATELTDSLRLYDSFYFETLQRWTAPFEASEGIPYDSLVSAAEAERVDVARSFPVSHHAERRVQTPSDLSTIVVLSSHADTRRDLLGCGETLSTVLLEATVAGLATCTLTHLTELATSRHLIEVLTGHPRPQVLIRIGRAPDNEHRPPPTPRRPLADVLTINLSEP</sequence>
<dbReference type="OrthoDB" id="8156917at2"/>
<keyword evidence="2" id="KW-1185">Reference proteome</keyword>
<dbReference type="STRING" id="243061.AWC25_19470"/>
<dbReference type="PANTHER" id="PTHR23026">
    <property type="entry name" value="NADPH NITROREDUCTASE"/>
    <property type="match status" value="1"/>
</dbReference>
<gene>
    <name evidence="1" type="ORF">BHQ21_21345</name>
</gene>
<dbReference type="AlphaFoldDB" id="A0A1E3SN32"/>
<dbReference type="EMBL" id="MIHC01000045">
    <property type="protein sequence ID" value="ODR03541.1"/>
    <property type="molecule type" value="Genomic_DNA"/>
</dbReference>
<reference evidence="2" key="1">
    <citation type="submission" date="2016-09" db="EMBL/GenBank/DDBJ databases">
        <authorList>
            <person name="Greninger A.L."/>
            <person name="Jerome K.R."/>
            <person name="Mcnair B."/>
            <person name="Wallis C."/>
            <person name="Fang F."/>
        </authorList>
    </citation>
    <scope>NUCLEOTIDE SEQUENCE [LARGE SCALE GENOMIC DNA]</scope>
    <source>
        <strain evidence="2">BC1_M4</strain>
    </source>
</reference>
<evidence type="ECO:0000313" key="1">
    <source>
        <dbReference type="EMBL" id="ODR03541.1"/>
    </source>
</evidence>